<protein>
    <submittedName>
        <fullName evidence="2">Uncharacterized protein</fullName>
    </submittedName>
</protein>
<dbReference type="EMBL" id="CP003774">
    <property type="protein sequence ID" value="AFQ49454.1"/>
    <property type="molecule type" value="Genomic_DNA"/>
</dbReference>
<organism evidence="2 3">
    <name type="scientific">Burkholderia cepacia GG4</name>
    <dbReference type="NCBI Taxonomy" id="1009846"/>
    <lineage>
        <taxon>Bacteria</taxon>
        <taxon>Pseudomonadati</taxon>
        <taxon>Pseudomonadota</taxon>
        <taxon>Betaproteobacteria</taxon>
        <taxon>Burkholderiales</taxon>
        <taxon>Burkholderiaceae</taxon>
        <taxon>Burkholderia</taxon>
        <taxon>Burkholderia cepacia complex</taxon>
    </lineage>
</organism>
<dbReference type="RefSeq" id="WP_014898271.1">
    <property type="nucleotide sequence ID" value="NC_018513.1"/>
</dbReference>
<dbReference type="SUPFAM" id="SSF81901">
    <property type="entry name" value="HCP-like"/>
    <property type="match status" value="1"/>
</dbReference>
<sequence length="335" mass="37598">MSERNSYRLTALGRTYDVRRVFLNKKPDFTEDVSRPSGGDASSDSAKSRPTYRRPLLLPTSPFEVEKMDREGVLEKASWVTDTLLLTVDDLPVSRAETLKDLRAKALAEFEGSELSKQQKYDHHTRKRFGKSHNDLVAELREAVVERFKVAFDGILYVMPMESWRQSGAREVVRGYEIAASRQVINEMLQLAGSGHVHSQYLAALLLCFTQRGLTKRSVELLLRAHENAHPQALEALGRLLLAQGEHVGAMQAALLAMQGGYPDAKHTIDEVQRSMTMTVVMTQGGPVPAFMVVLHGLDDKYQALARTYFPDWFPSEADRAAAFFSRFTKGDSHV</sequence>
<name>A0A9W3K1T1_BURCE</name>
<evidence type="ECO:0000313" key="2">
    <source>
        <dbReference type="EMBL" id="AFQ49454.1"/>
    </source>
</evidence>
<dbReference type="KEGG" id="bct:GEM_3058"/>
<accession>A0A9W3K1T1</accession>
<feature type="compositionally biased region" description="Low complexity" evidence="1">
    <location>
        <begin position="35"/>
        <end position="49"/>
    </location>
</feature>
<gene>
    <name evidence="2" type="ORF">GEM_3058</name>
</gene>
<reference evidence="2 3" key="1">
    <citation type="journal article" date="2012" name="J. Bacteriol.">
        <title>Complete Genome Sequence of Burkholderia sp. Strain GG4, a Betaproteobacterium That Reduces 3-Oxo-N-Acylhomoserine Lactones and Produces Different N-Acylhomoserine Lactones.</title>
        <authorList>
            <person name="Hong K.W."/>
            <person name="Koh C.L."/>
            <person name="Sam C.K."/>
            <person name="Yin W.F."/>
            <person name="Chan K.G."/>
        </authorList>
    </citation>
    <scope>NUCLEOTIDE SEQUENCE [LARGE SCALE GENOMIC DNA]</scope>
    <source>
        <strain evidence="2 3">GG4</strain>
    </source>
</reference>
<dbReference type="Proteomes" id="UP000032866">
    <property type="component" value="Chromosome 1"/>
</dbReference>
<dbReference type="AlphaFoldDB" id="A0A9W3K1T1"/>
<feature type="region of interest" description="Disordered" evidence="1">
    <location>
        <begin position="29"/>
        <end position="55"/>
    </location>
</feature>
<evidence type="ECO:0000256" key="1">
    <source>
        <dbReference type="SAM" id="MobiDB-lite"/>
    </source>
</evidence>
<evidence type="ECO:0000313" key="3">
    <source>
        <dbReference type="Proteomes" id="UP000032866"/>
    </source>
</evidence>
<proteinExistence type="predicted"/>